<dbReference type="GO" id="GO:0005737">
    <property type="term" value="C:cytoplasm"/>
    <property type="evidence" value="ECO:0007669"/>
    <property type="project" value="TreeGrafter"/>
</dbReference>
<evidence type="ECO:0000256" key="1">
    <source>
        <dbReference type="ARBA" id="ARBA00008987"/>
    </source>
</evidence>
<keyword evidence="3" id="KW-0813">Transport</keyword>
<keyword evidence="6 9" id="KW-0676">Redox-active center</keyword>
<feature type="active site" description="Nucleophile" evidence="8">
    <location>
        <position position="35"/>
    </location>
</feature>
<comment type="similarity">
    <text evidence="1 7">Belongs to the thioredoxin family.</text>
</comment>
<feature type="disulfide bond" description="Redox-active" evidence="9">
    <location>
        <begin position="35"/>
        <end position="38"/>
    </location>
</feature>
<dbReference type="SUPFAM" id="SSF52833">
    <property type="entry name" value="Thioredoxin-like"/>
    <property type="match status" value="1"/>
</dbReference>
<evidence type="ECO:0000256" key="3">
    <source>
        <dbReference type="ARBA" id="ARBA00022448"/>
    </source>
</evidence>
<evidence type="ECO:0000313" key="11">
    <source>
        <dbReference type="EMBL" id="EEA86184.1"/>
    </source>
</evidence>
<reference evidence="11 12" key="2">
    <citation type="submission" date="2008-10" db="EMBL/GenBank/DDBJ databases">
        <title>Draft genome sequence of Clostridium hiranonis (DSM 13275).</title>
        <authorList>
            <person name="Sudarsanam P."/>
            <person name="Ley R."/>
            <person name="Guruge J."/>
            <person name="Turnbaugh P.J."/>
            <person name="Mahowald M."/>
            <person name="Liep D."/>
            <person name="Gordon J."/>
        </authorList>
    </citation>
    <scope>NUCLEOTIDE SEQUENCE [LARGE SCALE GENOMIC DNA]</scope>
    <source>
        <strain evidence="11 12">DSM 13275</strain>
    </source>
</reference>
<feature type="active site" description="Nucleophile" evidence="8">
    <location>
        <position position="38"/>
    </location>
</feature>
<comment type="caution">
    <text evidence="11">The sequence shown here is derived from an EMBL/GenBank/DDBJ whole genome shotgun (WGS) entry which is preliminary data.</text>
</comment>
<dbReference type="STRING" id="500633.CLOHIR_00163"/>
<organism evidence="11 12">
    <name type="scientific">Peptacetobacter hiranonis (strain DSM 13275 / JCM 10541 / KCTC 15199 / TO-931)</name>
    <name type="common">Clostridium hiranonis</name>
    <dbReference type="NCBI Taxonomy" id="500633"/>
    <lineage>
        <taxon>Bacteria</taxon>
        <taxon>Bacillati</taxon>
        <taxon>Bacillota</taxon>
        <taxon>Clostridia</taxon>
        <taxon>Peptostreptococcales</taxon>
        <taxon>Peptostreptococcaceae</taxon>
        <taxon>Peptacetobacter</taxon>
    </lineage>
</organism>
<feature type="site" description="Contributes to redox potential value" evidence="8">
    <location>
        <position position="37"/>
    </location>
</feature>
<evidence type="ECO:0000259" key="10">
    <source>
        <dbReference type="PROSITE" id="PS51352"/>
    </source>
</evidence>
<evidence type="ECO:0000256" key="8">
    <source>
        <dbReference type="PIRSR" id="PIRSR000077-1"/>
    </source>
</evidence>
<evidence type="ECO:0000256" key="6">
    <source>
        <dbReference type="ARBA" id="ARBA00023284"/>
    </source>
</evidence>
<dbReference type="EMBL" id="ABWP01000007">
    <property type="protein sequence ID" value="EEA86184.1"/>
    <property type="molecule type" value="Genomic_DNA"/>
</dbReference>
<dbReference type="AlphaFoldDB" id="B6FWB4"/>
<proteinExistence type="inferred from homology"/>
<evidence type="ECO:0000256" key="9">
    <source>
        <dbReference type="PIRSR" id="PIRSR000077-4"/>
    </source>
</evidence>
<dbReference type="PIRSF" id="PIRSF000077">
    <property type="entry name" value="Thioredoxin"/>
    <property type="match status" value="1"/>
</dbReference>
<dbReference type="PROSITE" id="PS00194">
    <property type="entry name" value="THIOREDOXIN_1"/>
    <property type="match status" value="1"/>
</dbReference>
<dbReference type="PROSITE" id="PS51352">
    <property type="entry name" value="THIOREDOXIN_2"/>
    <property type="match status" value="1"/>
</dbReference>
<protein>
    <recommendedName>
        <fullName evidence="2 7">Thioredoxin</fullName>
    </recommendedName>
</protein>
<dbReference type="HOGENOM" id="CLU_090389_10_2_9"/>
<keyword evidence="12" id="KW-1185">Reference proteome</keyword>
<dbReference type="InterPro" id="IPR017937">
    <property type="entry name" value="Thioredoxin_CS"/>
</dbReference>
<accession>B6FWB4</accession>
<keyword evidence="4" id="KW-0249">Electron transport</keyword>
<dbReference type="InterPro" id="IPR013766">
    <property type="entry name" value="Thioredoxin_domain"/>
</dbReference>
<feature type="site" description="Deprotonates C-terminal active site Cys" evidence="8">
    <location>
        <position position="29"/>
    </location>
</feature>
<dbReference type="Pfam" id="PF00085">
    <property type="entry name" value="Thioredoxin"/>
    <property type="match status" value="1"/>
</dbReference>
<keyword evidence="5 9" id="KW-1015">Disulfide bond</keyword>
<dbReference type="InterPro" id="IPR005746">
    <property type="entry name" value="Thioredoxin"/>
</dbReference>
<feature type="domain" description="Thioredoxin" evidence="10">
    <location>
        <begin position="1"/>
        <end position="111"/>
    </location>
</feature>
<evidence type="ECO:0000313" key="12">
    <source>
        <dbReference type="Proteomes" id="UP000003178"/>
    </source>
</evidence>
<dbReference type="NCBIfam" id="NF047697">
    <property type="entry name" value="ThioredTrxAClost"/>
    <property type="match status" value="1"/>
</dbReference>
<dbReference type="eggNOG" id="COG3118">
    <property type="taxonomic scope" value="Bacteria"/>
</dbReference>
<sequence>MEEQKMMLALDKDTFATEVLEAEGYVFVDYWSQGCEPCKALMPEVHELAEKYAAGMKFCEMDITKARRLAIKQKVLGLPTLAVYKDGEKIDEVTKDDATIANIEAMIKKYV</sequence>
<dbReference type="GO" id="GO:0015035">
    <property type="term" value="F:protein-disulfide reductase activity"/>
    <property type="evidence" value="ECO:0007669"/>
    <property type="project" value="InterPro"/>
</dbReference>
<evidence type="ECO:0000256" key="2">
    <source>
        <dbReference type="ARBA" id="ARBA00020570"/>
    </source>
</evidence>
<gene>
    <name evidence="11" type="ORF">CLOHIR_00163</name>
</gene>
<dbReference type="InterPro" id="IPR036249">
    <property type="entry name" value="Thioredoxin-like_sf"/>
</dbReference>
<dbReference type="PANTHER" id="PTHR45663:SF11">
    <property type="entry name" value="GEO12009P1"/>
    <property type="match status" value="1"/>
</dbReference>
<dbReference type="Gene3D" id="3.40.30.10">
    <property type="entry name" value="Glutaredoxin"/>
    <property type="match status" value="1"/>
</dbReference>
<evidence type="ECO:0000256" key="5">
    <source>
        <dbReference type="ARBA" id="ARBA00023157"/>
    </source>
</evidence>
<feature type="site" description="Contributes to redox potential value" evidence="8">
    <location>
        <position position="36"/>
    </location>
</feature>
<reference evidence="11 12" key="1">
    <citation type="submission" date="2008-09" db="EMBL/GenBank/DDBJ databases">
        <authorList>
            <person name="Fulton L."/>
            <person name="Clifton S."/>
            <person name="Fulton B."/>
            <person name="Xu J."/>
            <person name="Minx P."/>
            <person name="Pepin K.H."/>
            <person name="Johnson M."/>
            <person name="Thiruvilangam P."/>
            <person name="Bhonagiri V."/>
            <person name="Nash W.E."/>
            <person name="Mardis E.R."/>
            <person name="Wilson R.K."/>
        </authorList>
    </citation>
    <scope>NUCLEOTIDE SEQUENCE [LARGE SCALE GENOMIC DNA]</scope>
    <source>
        <strain evidence="11 12">DSM 13275</strain>
    </source>
</reference>
<dbReference type="PANTHER" id="PTHR45663">
    <property type="entry name" value="GEO12009P1"/>
    <property type="match status" value="1"/>
</dbReference>
<evidence type="ECO:0000256" key="7">
    <source>
        <dbReference type="PIRNR" id="PIRNR000077"/>
    </source>
</evidence>
<evidence type="ECO:0000256" key="4">
    <source>
        <dbReference type="ARBA" id="ARBA00022982"/>
    </source>
</evidence>
<dbReference type="CDD" id="cd02947">
    <property type="entry name" value="TRX_family"/>
    <property type="match status" value="1"/>
</dbReference>
<dbReference type="Proteomes" id="UP000003178">
    <property type="component" value="Unassembled WGS sequence"/>
</dbReference>
<name>B6FWB4_PEPHT</name>